<dbReference type="AlphaFoldDB" id="A0AAV4X294"/>
<protein>
    <submittedName>
        <fullName evidence="2">Uncharacterized protein</fullName>
    </submittedName>
</protein>
<dbReference type="Proteomes" id="UP001054945">
    <property type="component" value="Unassembled WGS sequence"/>
</dbReference>
<sequence length="104" mass="11796">MDNLSDAPSTVEDLPKSSEVTSESPKIAKKQTELLRAPSEIKDKKNRSRKEHKSNFFLECLPQSNILSSSPKVKRGKNLLNLLSFIQISIKRRIVLFCLLVDDI</sequence>
<dbReference type="EMBL" id="BPLR01016989">
    <property type="protein sequence ID" value="GIY87888.1"/>
    <property type="molecule type" value="Genomic_DNA"/>
</dbReference>
<name>A0AAV4X294_CAEEX</name>
<keyword evidence="3" id="KW-1185">Reference proteome</keyword>
<evidence type="ECO:0000256" key="1">
    <source>
        <dbReference type="SAM" id="MobiDB-lite"/>
    </source>
</evidence>
<gene>
    <name evidence="2" type="ORF">CEXT_332671</name>
</gene>
<evidence type="ECO:0000313" key="2">
    <source>
        <dbReference type="EMBL" id="GIY87888.1"/>
    </source>
</evidence>
<comment type="caution">
    <text evidence="2">The sequence shown here is derived from an EMBL/GenBank/DDBJ whole genome shotgun (WGS) entry which is preliminary data.</text>
</comment>
<organism evidence="2 3">
    <name type="scientific">Caerostris extrusa</name>
    <name type="common">Bark spider</name>
    <name type="synonym">Caerostris bankana</name>
    <dbReference type="NCBI Taxonomy" id="172846"/>
    <lineage>
        <taxon>Eukaryota</taxon>
        <taxon>Metazoa</taxon>
        <taxon>Ecdysozoa</taxon>
        <taxon>Arthropoda</taxon>
        <taxon>Chelicerata</taxon>
        <taxon>Arachnida</taxon>
        <taxon>Araneae</taxon>
        <taxon>Araneomorphae</taxon>
        <taxon>Entelegynae</taxon>
        <taxon>Araneoidea</taxon>
        <taxon>Araneidae</taxon>
        <taxon>Caerostris</taxon>
    </lineage>
</organism>
<accession>A0AAV4X294</accession>
<proteinExistence type="predicted"/>
<evidence type="ECO:0000313" key="3">
    <source>
        <dbReference type="Proteomes" id="UP001054945"/>
    </source>
</evidence>
<reference evidence="2 3" key="1">
    <citation type="submission" date="2021-06" db="EMBL/GenBank/DDBJ databases">
        <title>Caerostris extrusa draft genome.</title>
        <authorList>
            <person name="Kono N."/>
            <person name="Arakawa K."/>
        </authorList>
    </citation>
    <scope>NUCLEOTIDE SEQUENCE [LARGE SCALE GENOMIC DNA]</scope>
</reference>
<feature type="region of interest" description="Disordered" evidence="1">
    <location>
        <begin position="1"/>
        <end position="51"/>
    </location>
</feature>